<dbReference type="PANTHER" id="PTHR30348">
    <property type="entry name" value="UNCHARACTERIZED PROTEIN YECE"/>
    <property type="match status" value="1"/>
</dbReference>
<sequence length="235" mass="25196">MRIGCAGWSIASRDAALFGAGGSMLARYATRFDAVEINSSFYKPHRATTYARWAESVPAGFRFSIKLPKTITHDARLAGCGAALDAFLEAASGLGDKLDCVLVQLPPSLAFDARTAATFFAMLARRWPGRVACEARHASWLMPQPDALLARHHVARVAADPARHGGDAQPGGSARFGYWRWHGRPKIYYSDYDADALDAIATAVRAGPADAWVVFDNTAVGHAIPNAAALQARLG</sequence>
<evidence type="ECO:0000313" key="2">
    <source>
        <dbReference type="Proteomes" id="UP001430360"/>
    </source>
</evidence>
<dbReference type="Gene3D" id="3.20.20.410">
    <property type="entry name" value="Protein of unknown function UPF0759"/>
    <property type="match status" value="1"/>
</dbReference>
<dbReference type="RefSeq" id="WP_232137647.1">
    <property type="nucleotide sequence ID" value="NZ_CP089507.1"/>
</dbReference>
<reference evidence="1" key="1">
    <citation type="submission" date="2021-12" db="EMBL/GenBank/DDBJ databases">
        <authorList>
            <person name="Ulrich A."/>
        </authorList>
    </citation>
    <scope>NUCLEOTIDE SEQUENCE</scope>
    <source>
        <strain evidence="1">A1P009</strain>
    </source>
</reference>
<accession>A0ABS8UFQ8</accession>
<organism evidence="1 2">
    <name type="scientific">Luteimonas fraxinea</name>
    <dbReference type="NCBI Taxonomy" id="2901869"/>
    <lineage>
        <taxon>Bacteria</taxon>
        <taxon>Pseudomonadati</taxon>
        <taxon>Pseudomonadota</taxon>
        <taxon>Gammaproteobacteria</taxon>
        <taxon>Lysobacterales</taxon>
        <taxon>Lysobacteraceae</taxon>
        <taxon>Luteimonas</taxon>
    </lineage>
</organism>
<dbReference type="Pfam" id="PF01904">
    <property type="entry name" value="DUF72"/>
    <property type="match status" value="1"/>
</dbReference>
<dbReference type="InterPro" id="IPR036520">
    <property type="entry name" value="UPF0759_sf"/>
</dbReference>
<evidence type="ECO:0000313" key="1">
    <source>
        <dbReference type="EMBL" id="MCD9098348.1"/>
    </source>
</evidence>
<reference evidence="1" key="2">
    <citation type="journal article" date="2022" name="Syst. Appl. Microbiol.">
        <title>Physiological and genomic characterisation of Luteimonas fraxinea sp. nov., a bacterial species associated with trees tolerant to ash dieback.</title>
        <authorList>
            <person name="Ulrich K."/>
            <person name="Becker R."/>
            <person name="Behrendt U."/>
            <person name="Kube M."/>
            <person name="Schneck V."/>
            <person name="Ulrich A."/>
        </authorList>
    </citation>
    <scope>NUCLEOTIDE SEQUENCE</scope>
    <source>
        <strain evidence="1">A1P009</strain>
    </source>
</reference>
<dbReference type="Proteomes" id="UP001430360">
    <property type="component" value="Unassembled WGS sequence"/>
</dbReference>
<name>A0ABS8UFQ8_9GAMM</name>
<dbReference type="PANTHER" id="PTHR30348:SF14">
    <property type="entry name" value="BLR8050 PROTEIN"/>
    <property type="match status" value="1"/>
</dbReference>
<comment type="caution">
    <text evidence="1">The sequence shown here is derived from an EMBL/GenBank/DDBJ whole genome shotgun (WGS) entry which is preliminary data.</text>
</comment>
<dbReference type="SUPFAM" id="SSF117396">
    <property type="entry name" value="TM1631-like"/>
    <property type="match status" value="1"/>
</dbReference>
<dbReference type="InterPro" id="IPR002763">
    <property type="entry name" value="DUF72"/>
</dbReference>
<dbReference type="EMBL" id="JAJQKU010000005">
    <property type="protein sequence ID" value="MCD9098348.1"/>
    <property type="molecule type" value="Genomic_DNA"/>
</dbReference>
<keyword evidence="2" id="KW-1185">Reference proteome</keyword>
<proteinExistence type="predicted"/>
<gene>
    <name evidence="1" type="ORF">LTT95_15515</name>
</gene>
<protein>
    <submittedName>
        <fullName evidence="1">DUF72 domain-containing protein</fullName>
    </submittedName>
</protein>